<evidence type="ECO:0000313" key="1">
    <source>
        <dbReference type="EMBL" id="AGI68911.1"/>
    </source>
</evidence>
<dbReference type="Proteomes" id="UP000005307">
    <property type="component" value="Chromosome"/>
</dbReference>
<keyword evidence="2" id="KW-1185">Reference proteome</keyword>
<name>M9REV0_9RHOB</name>
<dbReference type="AlphaFoldDB" id="M9REV0"/>
<organism evidence="1 2">
    <name type="scientific">Octadecabacter antarcticus 307</name>
    <dbReference type="NCBI Taxonomy" id="391626"/>
    <lineage>
        <taxon>Bacteria</taxon>
        <taxon>Pseudomonadati</taxon>
        <taxon>Pseudomonadota</taxon>
        <taxon>Alphaproteobacteria</taxon>
        <taxon>Rhodobacterales</taxon>
        <taxon>Roseobacteraceae</taxon>
        <taxon>Octadecabacter</taxon>
    </lineage>
</organism>
<evidence type="ECO:0000313" key="2">
    <source>
        <dbReference type="Proteomes" id="UP000005307"/>
    </source>
</evidence>
<proteinExistence type="predicted"/>
<dbReference type="EMBL" id="CP003740">
    <property type="protein sequence ID" value="AGI68911.1"/>
    <property type="molecule type" value="Genomic_DNA"/>
</dbReference>
<dbReference type="HOGENOM" id="CLU_2956045_0_0_5"/>
<sequence length="59" mass="6420">MAMLPCTTSDVADVIQAELVGVSRKSAVQRAYIALCRLWDSGHVVQDFGPDGCLWRIGI</sequence>
<dbReference type="STRING" id="391626.OAN307_c34170"/>
<protein>
    <submittedName>
        <fullName evidence="1">Uncharacterized protein</fullName>
    </submittedName>
</protein>
<accession>M9REV0</accession>
<gene>
    <name evidence="1" type="ORF">OAN307_c34170</name>
</gene>
<reference evidence="1 2" key="1">
    <citation type="journal article" date="2013" name="PLoS ONE">
        <title>Poles Apart: Arctic and Antarctic Octadecabacter strains Share High Genome Plasticity and a New Type of Xanthorhodopsin.</title>
        <authorList>
            <person name="Vollmers J."/>
            <person name="Voget S."/>
            <person name="Dietrich S."/>
            <person name="Gollnow K."/>
            <person name="Smits M."/>
            <person name="Meyer K."/>
            <person name="Brinkhoff T."/>
            <person name="Simon M."/>
            <person name="Daniel R."/>
        </authorList>
    </citation>
    <scope>NUCLEOTIDE SEQUENCE [LARGE SCALE GENOMIC DNA]</scope>
    <source>
        <strain evidence="1 2">307</strain>
    </source>
</reference>
<dbReference type="KEGG" id="oat:OAN307_c34170"/>